<dbReference type="Proteomes" id="UP000249134">
    <property type="component" value="Chromosome 1"/>
</dbReference>
<dbReference type="STRING" id="1348624.GCA_001591545_02754"/>
<dbReference type="InterPro" id="IPR050268">
    <property type="entry name" value="NADH-dep_flavin_reductase"/>
</dbReference>
<proteinExistence type="predicted"/>
<dbReference type="EMBL" id="LS483476">
    <property type="protein sequence ID" value="SQI52527.1"/>
    <property type="molecule type" value="Genomic_DNA"/>
</dbReference>
<keyword evidence="1 3" id="KW-0560">Oxidoreductase</keyword>
<evidence type="ECO:0000313" key="4">
    <source>
        <dbReference type="Proteomes" id="UP000249134"/>
    </source>
</evidence>
<keyword evidence="4" id="KW-1185">Reference proteome</keyword>
<dbReference type="PANTHER" id="PTHR30466:SF1">
    <property type="entry name" value="FMN REDUCTASE (NADH) RUTF"/>
    <property type="match status" value="1"/>
</dbReference>
<evidence type="ECO:0000259" key="2">
    <source>
        <dbReference type="SMART" id="SM00903"/>
    </source>
</evidence>
<dbReference type="SUPFAM" id="SSF50475">
    <property type="entry name" value="FMN-binding split barrel"/>
    <property type="match status" value="1"/>
</dbReference>
<dbReference type="EC" id="1.5.1.42" evidence="3"/>
<evidence type="ECO:0000256" key="1">
    <source>
        <dbReference type="ARBA" id="ARBA00023002"/>
    </source>
</evidence>
<dbReference type="Pfam" id="PF01613">
    <property type="entry name" value="Flavin_Reduct"/>
    <property type="match status" value="1"/>
</dbReference>
<dbReference type="Gene3D" id="2.30.110.10">
    <property type="entry name" value="Electron Transport, Fmn-binding Protein, Chain A"/>
    <property type="match status" value="1"/>
</dbReference>
<organism evidence="3 4">
    <name type="scientific">Lederbergia lenta</name>
    <name type="common">Bacillus lentus</name>
    <dbReference type="NCBI Taxonomy" id="1467"/>
    <lineage>
        <taxon>Bacteria</taxon>
        <taxon>Bacillati</taxon>
        <taxon>Bacillota</taxon>
        <taxon>Bacilli</taxon>
        <taxon>Bacillales</taxon>
        <taxon>Bacillaceae</taxon>
        <taxon>Lederbergia</taxon>
    </lineage>
</organism>
<dbReference type="InterPro" id="IPR002563">
    <property type="entry name" value="Flavin_Rdtase-like_dom"/>
</dbReference>
<name>A0A2X4VK48_LEDLE</name>
<dbReference type="PANTHER" id="PTHR30466">
    <property type="entry name" value="FLAVIN REDUCTASE"/>
    <property type="match status" value="1"/>
</dbReference>
<evidence type="ECO:0000313" key="3">
    <source>
        <dbReference type="EMBL" id="SQI52527.1"/>
    </source>
</evidence>
<sequence>MEDRIFRTAMGKFATGVTVITTKIGGKVHGMTANAFVSVSLNPKLILVSIGEDASINPLIKEAGTFAVSILNEDQEDLSAYFAGQIKEERQIDFDTFNDAPVIKDALANITCTVQNSVIAGDHTLYIGEVTDLRVQDGEPLAFFEGKYKKIT</sequence>
<dbReference type="GO" id="GO:0010181">
    <property type="term" value="F:FMN binding"/>
    <property type="evidence" value="ECO:0007669"/>
    <property type="project" value="InterPro"/>
</dbReference>
<accession>A0A2X4VK48</accession>
<feature type="domain" description="Flavin reductase like" evidence="2">
    <location>
        <begin position="10"/>
        <end position="150"/>
    </location>
</feature>
<dbReference type="GO" id="GO:0006208">
    <property type="term" value="P:pyrimidine nucleobase catabolic process"/>
    <property type="evidence" value="ECO:0007669"/>
    <property type="project" value="TreeGrafter"/>
</dbReference>
<dbReference type="AlphaFoldDB" id="A0A2X4VK48"/>
<dbReference type="SMART" id="SM00903">
    <property type="entry name" value="Flavin_Reduct"/>
    <property type="match status" value="1"/>
</dbReference>
<dbReference type="RefSeq" id="WP_066143431.1">
    <property type="nucleotide sequence ID" value="NZ_CBCSGM010000002.1"/>
</dbReference>
<dbReference type="InterPro" id="IPR012349">
    <property type="entry name" value="Split_barrel_FMN-bd"/>
</dbReference>
<reference evidence="3 4" key="1">
    <citation type="submission" date="2018-06" db="EMBL/GenBank/DDBJ databases">
        <authorList>
            <consortium name="Pathogen Informatics"/>
            <person name="Doyle S."/>
        </authorList>
    </citation>
    <scope>NUCLEOTIDE SEQUENCE [LARGE SCALE GENOMIC DNA]</scope>
    <source>
        <strain evidence="3 4">NCTC4824</strain>
    </source>
</reference>
<gene>
    <name evidence="3" type="primary">ntaB</name>
    <name evidence="3" type="ORF">NCTC4824_00448</name>
</gene>
<dbReference type="KEGG" id="blen:NCTC4824_00448"/>
<dbReference type="GO" id="GO:0042602">
    <property type="term" value="F:riboflavin reductase (NADPH) activity"/>
    <property type="evidence" value="ECO:0007669"/>
    <property type="project" value="TreeGrafter"/>
</dbReference>
<protein>
    <submittedName>
        <fullName evidence="3">Flavoprotein oxygenase</fullName>
        <ecNumber evidence="3">1.5.1.42</ecNumber>
    </submittedName>
</protein>
<dbReference type="GO" id="GO:0052874">
    <property type="term" value="F:FMN reductase (NADH) activity"/>
    <property type="evidence" value="ECO:0007669"/>
    <property type="project" value="UniProtKB-EC"/>
</dbReference>